<dbReference type="SMART" id="SM00275">
    <property type="entry name" value="G_alpha"/>
    <property type="match status" value="1"/>
</dbReference>
<dbReference type="PRINTS" id="PR00318">
    <property type="entry name" value="GPROTEINA"/>
</dbReference>
<keyword evidence="4 10" id="KW-0460">Magnesium</keyword>
<evidence type="ECO:0000256" key="8">
    <source>
        <dbReference type="ARBA" id="ARBA00023288"/>
    </source>
</evidence>
<dbReference type="AlphaFoldDB" id="A0A1Y1VA58"/>
<dbReference type="OrthoDB" id="5817230at2759"/>
<evidence type="ECO:0000313" key="12">
    <source>
        <dbReference type="Proteomes" id="UP000193719"/>
    </source>
</evidence>
<keyword evidence="12" id="KW-1185">Reference proteome</keyword>
<feature type="binding site" evidence="9">
    <location>
        <begin position="217"/>
        <end position="221"/>
    </location>
    <ligand>
        <name>GTP</name>
        <dbReference type="ChEBI" id="CHEBI:37565"/>
    </ligand>
</feature>
<keyword evidence="1" id="KW-0519">Myristate</keyword>
<dbReference type="GO" id="GO:0005834">
    <property type="term" value="C:heterotrimeric G-protein complex"/>
    <property type="evidence" value="ECO:0007669"/>
    <property type="project" value="TreeGrafter"/>
</dbReference>
<dbReference type="Gene3D" id="3.40.50.300">
    <property type="entry name" value="P-loop containing nucleotide triphosphate hydrolases"/>
    <property type="match status" value="1"/>
</dbReference>
<evidence type="ECO:0000256" key="5">
    <source>
        <dbReference type="ARBA" id="ARBA00023134"/>
    </source>
</evidence>
<dbReference type="Gene3D" id="1.10.400.10">
    <property type="entry name" value="GI Alpha 1, domain 2-like"/>
    <property type="match status" value="1"/>
</dbReference>
<dbReference type="PANTHER" id="PTHR10218:SF193">
    <property type="entry name" value="GUANINE NUCLEOTIDE-BINDING PROTEIN ALPHA-8 SUBUNIT"/>
    <property type="match status" value="1"/>
</dbReference>
<keyword evidence="2 10" id="KW-0479">Metal-binding</keyword>
<keyword evidence="6" id="KW-0564">Palmitate</keyword>
<dbReference type="GO" id="GO:0005737">
    <property type="term" value="C:cytoplasm"/>
    <property type="evidence" value="ECO:0007669"/>
    <property type="project" value="TreeGrafter"/>
</dbReference>
<keyword evidence="7" id="KW-0807">Transducer</keyword>
<dbReference type="PROSITE" id="PS51882">
    <property type="entry name" value="G_ALPHA"/>
    <property type="match status" value="1"/>
</dbReference>
<evidence type="ECO:0000256" key="7">
    <source>
        <dbReference type="ARBA" id="ARBA00023224"/>
    </source>
</evidence>
<accession>A0A1Y1VA58</accession>
<evidence type="ECO:0000256" key="3">
    <source>
        <dbReference type="ARBA" id="ARBA00022741"/>
    </source>
</evidence>
<dbReference type="SUPFAM" id="SSF47895">
    <property type="entry name" value="Transducin (alpha subunit), insertion domain"/>
    <property type="match status" value="1"/>
</dbReference>
<dbReference type="GO" id="GO:0001664">
    <property type="term" value="F:G protein-coupled receptor binding"/>
    <property type="evidence" value="ECO:0007669"/>
    <property type="project" value="TreeGrafter"/>
</dbReference>
<reference evidence="11 12" key="2">
    <citation type="submission" date="2016-08" db="EMBL/GenBank/DDBJ databases">
        <title>Pervasive Adenine N6-methylation of Active Genes in Fungi.</title>
        <authorList>
            <consortium name="DOE Joint Genome Institute"/>
            <person name="Mondo S.J."/>
            <person name="Dannebaum R.O."/>
            <person name="Kuo R.C."/>
            <person name="Labutti K."/>
            <person name="Haridas S."/>
            <person name="Kuo A."/>
            <person name="Salamov A."/>
            <person name="Ahrendt S.R."/>
            <person name="Lipzen A."/>
            <person name="Sullivan W."/>
            <person name="Andreopoulos W.B."/>
            <person name="Clum A."/>
            <person name="Lindquist E."/>
            <person name="Daum C."/>
            <person name="Ramamoorthy G.K."/>
            <person name="Gryganskyi A."/>
            <person name="Culley D."/>
            <person name="Magnuson J.K."/>
            <person name="James T.Y."/>
            <person name="O'Malley M.A."/>
            <person name="Stajich J.E."/>
            <person name="Spatafora J.W."/>
            <person name="Visel A."/>
            <person name="Grigoriev I.V."/>
        </authorList>
    </citation>
    <scope>NUCLEOTIDE SEQUENCE [LARGE SCALE GENOMIC DNA]</scope>
    <source>
        <strain evidence="12">finn</strain>
    </source>
</reference>
<evidence type="ECO:0000256" key="6">
    <source>
        <dbReference type="ARBA" id="ARBA00023139"/>
    </source>
</evidence>
<evidence type="ECO:0000256" key="10">
    <source>
        <dbReference type="PIRSR" id="PIRSR601019-2"/>
    </source>
</evidence>
<evidence type="ECO:0000256" key="2">
    <source>
        <dbReference type="ARBA" id="ARBA00022723"/>
    </source>
</evidence>
<keyword evidence="5 9" id="KW-0342">GTP-binding</keyword>
<dbReference type="InterPro" id="IPR001019">
    <property type="entry name" value="Gprotein_alpha_su"/>
</dbReference>
<keyword evidence="3 9" id="KW-0547">Nucleotide-binding</keyword>
<dbReference type="GO" id="GO:0003924">
    <property type="term" value="F:GTPase activity"/>
    <property type="evidence" value="ECO:0007669"/>
    <property type="project" value="InterPro"/>
</dbReference>
<dbReference type="GO" id="GO:0031683">
    <property type="term" value="F:G-protein beta/gamma-subunit complex binding"/>
    <property type="evidence" value="ECO:0007669"/>
    <property type="project" value="InterPro"/>
</dbReference>
<protein>
    <submittedName>
        <fullName evidence="11">G-protein subunit alpha 8</fullName>
    </submittedName>
</protein>
<evidence type="ECO:0000256" key="1">
    <source>
        <dbReference type="ARBA" id="ARBA00022707"/>
    </source>
</evidence>
<evidence type="ECO:0000256" key="9">
    <source>
        <dbReference type="PIRSR" id="PIRSR601019-1"/>
    </source>
</evidence>
<dbReference type="GO" id="GO:0005525">
    <property type="term" value="F:GTP binding"/>
    <property type="evidence" value="ECO:0007669"/>
    <property type="project" value="UniProtKB-KW"/>
</dbReference>
<evidence type="ECO:0000256" key="4">
    <source>
        <dbReference type="ARBA" id="ARBA00022842"/>
    </source>
</evidence>
<feature type="binding site" evidence="10">
    <location>
        <position position="63"/>
    </location>
    <ligand>
        <name>Mg(2+)</name>
        <dbReference type="ChEBI" id="CHEBI:18420"/>
    </ligand>
</feature>
<dbReference type="SUPFAM" id="SSF52540">
    <property type="entry name" value="P-loop containing nucleoside triphosphate hydrolases"/>
    <property type="match status" value="1"/>
</dbReference>
<dbReference type="CDD" id="cd00066">
    <property type="entry name" value="G-alpha"/>
    <property type="match status" value="1"/>
</dbReference>
<keyword evidence="8" id="KW-0449">Lipoprotein</keyword>
<gene>
    <name evidence="11" type="ORF">BCR36DRAFT_326047</name>
</gene>
<feature type="binding site" evidence="10">
    <location>
        <position position="198"/>
    </location>
    <ligand>
        <name>Mg(2+)</name>
        <dbReference type="ChEBI" id="CHEBI:18420"/>
    </ligand>
</feature>
<reference evidence="11 12" key="1">
    <citation type="submission" date="2016-08" db="EMBL/GenBank/DDBJ databases">
        <title>Genomes of anaerobic fungi encode conserved fungal cellulosomes for biomass hydrolysis.</title>
        <authorList>
            <consortium name="DOE Joint Genome Institute"/>
            <person name="Haitjema C.H."/>
            <person name="Gilmore S.P."/>
            <person name="Henske J.K."/>
            <person name="Solomon K.V."/>
            <person name="De Groot R."/>
            <person name="Kuo A."/>
            <person name="Mondo S.J."/>
            <person name="Salamov A.A."/>
            <person name="Labutti K."/>
            <person name="Zhao Z."/>
            <person name="Chiniquy J."/>
            <person name="Barry K."/>
            <person name="Brewer H.M."/>
            <person name="Purvine S.O."/>
            <person name="Wright A.T."/>
            <person name="Boxma B."/>
            <person name="Van Alen T."/>
            <person name="Hackstein J.H."/>
            <person name="Baker S.E."/>
            <person name="Grigoriev I.V."/>
            <person name="O'Malley M.A."/>
        </authorList>
    </citation>
    <scope>NUCLEOTIDE SEQUENCE [LARGE SCALE GENOMIC DNA]</scope>
    <source>
        <strain evidence="12">finn</strain>
    </source>
</reference>
<name>A0A1Y1VA58_9FUNG</name>
<feature type="binding site" evidence="9">
    <location>
        <position position="344"/>
    </location>
    <ligand>
        <name>GTP</name>
        <dbReference type="ChEBI" id="CHEBI:37565"/>
    </ligand>
</feature>
<dbReference type="GO" id="GO:0046872">
    <property type="term" value="F:metal ion binding"/>
    <property type="evidence" value="ECO:0007669"/>
    <property type="project" value="UniProtKB-KW"/>
</dbReference>
<dbReference type="InterPro" id="IPR027417">
    <property type="entry name" value="P-loop_NTPase"/>
</dbReference>
<sequence>MKCIPNIKRFSCGNCFKCSCSGIHLSKKNKVENEIGKKLELEGIKDKLKMKILLLGSGESGKSTVLKQLKMIHKIEMTQSEIQDYIQSLRRNALQCMNILIEQVQAYELEFTSDESKDKAALLQKLDDEESDESFTLDVADAINYLWKNESAIKEVWEKRSEFWILDAADYYFENVERFIQDDFEPTEEDFVMARIMTTGIIKTELNIKPLQFTVVDVGGQRNERRKWIHCFDDVNAIIFIANLSGYNTVLFEDQTQNRMMECLTLFSQIANNQAFLSTPIYLLFNKKDLFESKIRNESITVCEAFKDYDGPGDLNDCLNFVEKKFREQLKTQSDRLKVFHIAARFKRDIKTTWEDIVADIKVKNKKELESAIKELKARGELPQEIKL</sequence>
<organism evidence="11 12">
    <name type="scientific">Piromyces finnis</name>
    <dbReference type="NCBI Taxonomy" id="1754191"/>
    <lineage>
        <taxon>Eukaryota</taxon>
        <taxon>Fungi</taxon>
        <taxon>Fungi incertae sedis</taxon>
        <taxon>Chytridiomycota</taxon>
        <taxon>Chytridiomycota incertae sedis</taxon>
        <taxon>Neocallimastigomycetes</taxon>
        <taxon>Neocallimastigales</taxon>
        <taxon>Neocallimastigaceae</taxon>
        <taxon>Piromyces</taxon>
    </lineage>
</organism>
<dbReference type="Pfam" id="PF00503">
    <property type="entry name" value="G-alpha"/>
    <property type="match status" value="1"/>
</dbReference>
<feature type="binding site" evidence="9">
    <location>
        <begin position="286"/>
        <end position="289"/>
    </location>
    <ligand>
        <name>GTP</name>
        <dbReference type="ChEBI" id="CHEBI:37565"/>
    </ligand>
</feature>
<dbReference type="FunFam" id="3.40.50.300:FF:003800">
    <property type="entry name" value="Guanine nucleotide-binding protein G(k) subunit alpha"/>
    <property type="match status" value="1"/>
</dbReference>
<feature type="binding site" evidence="9">
    <location>
        <begin position="59"/>
        <end position="64"/>
    </location>
    <ligand>
        <name>GTP</name>
        <dbReference type="ChEBI" id="CHEBI:37565"/>
    </ligand>
</feature>
<comment type="caution">
    <text evidence="11">The sequence shown here is derived from an EMBL/GenBank/DDBJ whole genome shotgun (WGS) entry which is preliminary data.</text>
</comment>
<dbReference type="EMBL" id="MCFH01000019">
    <property type="protein sequence ID" value="ORX51047.1"/>
    <property type="molecule type" value="Genomic_DNA"/>
</dbReference>
<dbReference type="GO" id="GO:0007188">
    <property type="term" value="P:adenylate cyclase-modulating G protein-coupled receptor signaling pathway"/>
    <property type="evidence" value="ECO:0007669"/>
    <property type="project" value="TreeGrafter"/>
</dbReference>
<evidence type="ECO:0000313" key="11">
    <source>
        <dbReference type="EMBL" id="ORX51047.1"/>
    </source>
</evidence>
<proteinExistence type="predicted"/>
<dbReference type="InterPro" id="IPR011025">
    <property type="entry name" value="GproteinA_insert"/>
</dbReference>
<dbReference type="Proteomes" id="UP000193719">
    <property type="component" value="Unassembled WGS sequence"/>
</dbReference>
<dbReference type="PANTHER" id="PTHR10218">
    <property type="entry name" value="GTP-BINDING PROTEIN ALPHA SUBUNIT"/>
    <property type="match status" value="1"/>
</dbReference>
<dbReference type="STRING" id="1754191.A0A1Y1VA58"/>